<organism evidence="7 8">
    <name type="scientific">Syncephalastrum racemosum</name>
    <name type="common">Filamentous fungus</name>
    <dbReference type="NCBI Taxonomy" id="13706"/>
    <lineage>
        <taxon>Eukaryota</taxon>
        <taxon>Fungi</taxon>
        <taxon>Fungi incertae sedis</taxon>
        <taxon>Mucoromycota</taxon>
        <taxon>Mucoromycotina</taxon>
        <taxon>Mucoromycetes</taxon>
        <taxon>Mucorales</taxon>
        <taxon>Syncephalastraceae</taxon>
        <taxon>Syncephalastrum</taxon>
    </lineage>
</organism>
<evidence type="ECO:0000256" key="1">
    <source>
        <dbReference type="ARBA" id="ARBA00004123"/>
    </source>
</evidence>
<protein>
    <recommendedName>
        <fullName evidence="6">Zn(2)-C6 fungal-type domain-containing protein</fullName>
    </recommendedName>
</protein>
<keyword evidence="4" id="KW-0804">Transcription</keyword>
<feature type="domain" description="Zn(2)-C6 fungal-type" evidence="6">
    <location>
        <begin position="16"/>
        <end position="46"/>
    </location>
</feature>
<keyword evidence="3" id="KW-0805">Transcription regulation</keyword>
<dbReference type="InterPro" id="IPR050815">
    <property type="entry name" value="TF_fung"/>
</dbReference>
<dbReference type="EMBL" id="MCGN01000009">
    <property type="protein sequence ID" value="ORY93248.1"/>
    <property type="molecule type" value="Genomic_DNA"/>
</dbReference>
<dbReference type="CDD" id="cd12148">
    <property type="entry name" value="fungal_TF_MHR"/>
    <property type="match status" value="1"/>
</dbReference>
<evidence type="ECO:0000256" key="5">
    <source>
        <dbReference type="ARBA" id="ARBA00023242"/>
    </source>
</evidence>
<dbReference type="PANTHER" id="PTHR47338:SF5">
    <property type="entry name" value="ZN(II)2CYS6 TRANSCRIPTION FACTOR (EUROFUNG)"/>
    <property type="match status" value="1"/>
</dbReference>
<dbReference type="PANTHER" id="PTHR47338">
    <property type="entry name" value="ZN(II)2CYS6 TRANSCRIPTION FACTOR (EUROFUNG)-RELATED"/>
    <property type="match status" value="1"/>
</dbReference>
<gene>
    <name evidence="7" type="ORF">BCR43DRAFT_526839</name>
</gene>
<evidence type="ECO:0000259" key="6">
    <source>
        <dbReference type="PROSITE" id="PS50048"/>
    </source>
</evidence>
<dbReference type="Pfam" id="PF00172">
    <property type="entry name" value="Zn_clus"/>
    <property type="match status" value="1"/>
</dbReference>
<dbReference type="SUPFAM" id="SSF57701">
    <property type="entry name" value="Zn2/Cys6 DNA-binding domain"/>
    <property type="match status" value="1"/>
</dbReference>
<dbReference type="InParanoid" id="A0A1X2H4J5"/>
<dbReference type="PROSITE" id="PS00463">
    <property type="entry name" value="ZN2_CY6_FUNGAL_1"/>
    <property type="match status" value="1"/>
</dbReference>
<evidence type="ECO:0000256" key="4">
    <source>
        <dbReference type="ARBA" id="ARBA00023163"/>
    </source>
</evidence>
<keyword evidence="2" id="KW-0479">Metal-binding</keyword>
<keyword evidence="5" id="KW-0539">Nucleus</keyword>
<dbReference type="Proteomes" id="UP000242180">
    <property type="component" value="Unassembled WGS sequence"/>
</dbReference>
<keyword evidence="8" id="KW-1185">Reference proteome</keyword>
<dbReference type="PROSITE" id="PS50048">
    <property type="entry name" value="ZN2_CY6_FUNGAL_2"/>
    <property type="match status" value="1"/>
</dbReference>
<comment type="caution">
    <text evidence="7">The sequence shown here is derived from an EMBL/GenBank/DDBJ whole genome shotgun (WGS) entry which is preliminary data.</text>
</comment>
<evidence type="ECO:0000313" key="8">
    <source>
        <dbReference type="Proteomes" id="UP000242180"/>
    </source>
</evidence>
<dbReference type="GO" id="GO:0000981">
    <property type="term" value="F:DNA-binding transcription factor activity, RNA polymerase II-specific"/>
    <property type="evidence" value="ECO:0007669"/>
    <property type="project" value="InterPro"/>
</dbReference>
<evidence type="ECO:0000313" key="7">
    <source>
        <dbReference type="EMBL" id="ORY93248.1"/>
    </source>
</evidence>
<dbReference type="InterPro" id="IPR001138">
    <property type="entry name" value="Zn2Cys6_DnaBD"/>
</dbReference>
<reference evidence="7 8" key="1">
    <citation type="submission" date="2016-07" db="EMBL/GenBank/DDBJ databases">
        <title>Pervasive Adenine N6-methylation of Active Genes in Fungi.</title>
        <authorList>
            <consortium name="DOE Joint Genome Institute"/>
            <person name="Mondo S.J."/>
            <person name="Dannebaum R.O."/>
            <person name="Kuo R.C."/>
            <person name="Labutti K."/>
            <person name="Haridas S."/>
            <person name="Kuo A."/>
            <person name="Salamov A."/>
            <person name="Ahrendt S.R."/>
            <person name="Lipzen A."/>
            <person name="Sullivan W."/>
            <person name="Andreopoulos W.B."/>
            <person name="Clum A."/>
            <person name="Lindquist E."/>
            <person name="Daum C."/>
            <person name="Ramamoorthy G.K."/>
            <person name="Gryganskyi A."/>
            <person name="Culley D."/>
            <person name="Magnuson J.K."/>
            <person name="James T.Y."/>
            <person name="O'Malley M.A."/>
            <person name="Stajich J.E."/>
            <person name="Spatafora J.W."/>
            <person name="Visel A."/>
            <person name="Grigoriev I.V."/>
        </authorList>
    </citation>
    <scope>NUCLEOTIDE SEQUENCE [LARGE SCALE GENOMIC DNA]</scope>
    <source>
        <strain evidence="7 8">NRRL 2496</strain>
    </source>
</reference>
<name>A0A1X2H4J5_SYNRA</name>
<dbReference type="Gene3D" id="4.10.240.10">
    <property type="entry name" value="Zn(2)-C6 fungal-type DNA-binding domain"/>
    <property type="match status" value="1"/>
</dbReference>
<accession>A0A1X2H4J5</accession>
<dbReference type="GO" id="GO:0005634">
    <property type="term" value="C:nucleus"/>
    <property type="evidence" value="ECO:0007669"/>
    <property type="project" value="UniProtKB-SubCell"/>
</dbReference>
<dbReference type="GO" id="GO:0008270">
    <property type="term" value="F:zinc ion binding"/>
    <property type="evidence" value="ECO:0007669"/>
    <property type="project" value="InterPro"/>
</dbReference>
<comment type="subcellular location">
    <subcellularLocation>
        <location evidence="1">Nucleus</location>
    </subcellularLocation>
</comment>
<dbReference type="OMA" id="WHPEIFE"/>
<evidence type="ECO:0000256" key="2">
    <source>
        <dbReference type="ARBA" id="ARBA00022723"/>
    </source>
</evidence>
<dbReference type="AlphaFoldDB" id="A0A1X2H4J5"/>
<dbReference type="CDD" id="cd00067">
    <property type="entry name" value="GAL4"/>
    <property type="match status" value="1"/>
</dbReference>
<dbReference type="OrthoDB" id="426882at2759"/>
<dbReference type="SMART" id="SM00066">
    <property type="entry name" value="GAL4"/>
    <property type="match status" value="1"/>
</dbReference>
<sequence>MEGEPPIKRRMRQALSCQRCRKQRSKCSRTRPACDQCLDASAVCQYLEGPSDLESTALRDRFCGLEDQIESLMSEFDLIEKLVYQKPLVRTDAFQGWDFYQGDNAIAIETHTQHVEDIYATLIRFALDNNTTPGQGDKVMFTRNRSIFSNVRLSHFTSLLPSPSNSDEQPRQDTLSDQVTRRLLDHYSTCLLYGAMPAFAPLFSDILSQQEDQLLKLLLSSTLCYMLTHTSAWHPDLFSNGKRLARAHYDVAKDLLASLYFDEPNVITCHALCNMVLYHIESGHSTSLIYLYSGMAVRMGASLDLFRDLSIADDDAYFAQHPPDLVHQYVHSVSWLLYALDTAAAHFDNKPYQLPDDIVQPPAILNSEQGLFLSLEYTACSITRDIRRTCLDKDTERVPYREIERIEKRLVAYREAIPPRTDGGDLWRERCHYMHHVRCHGLWILLHHTYLPTPVSSQRCDVAAFALVDLFDAWGIDCYFRPCVHELKQASEILELHVEHRTPREQQALAGLQRLINVVLETPVHDIARTRPFIQHIQRIIS</sequence>
<evidence type="ECO:0000256" key="3">
    <source>
        <dbReference type="ARBA" id="ARBA00023015"/>
    </source>
</evidence>
<dbReference type="InterPro" id="IPR036864">
    <property type="entry name" value="Zn2-C6_fun-type_DNA-bd_sf"/>
</dbReference>
<proteinExistence type="predicted"/>